<feature type="region of interest" description="Disordered" evidence="1">
    <location>
        <begin position="1"/>
        <end position="59"/>
    </location>
</feature>
<sequence length="103" mass="11033">MNLDKPRNGTSLCRPLKIPITTNSSSQRSRHQLTGNSNGIIVPRSSGANVPPPLPPKKLSLKVQPPLLLNSNSLKSVSSESNPNLLMTKSTTTDSKQLSLCVC</sequence>
<reference evidence="4" key="1">
    <citation type="submission" date="2016-06" db="UniProtKB">
        <authorList>
            <consortium name="WormBaseParasite"/>
        </authorList>
    </citation>
    <scope>IDENTIFICATION</scope>
</reference>
<evidence type="ECO:0000313" key="2">
    <source>
        <dbReference type="EMBL" id="VDO92392.1"/>
    </source>
</evidence>
<feature type="compositionally biased region" description="Polar residues" evidence="1">
    <location>
        <begin position="85"/>
        <end position="95"/>
    </location>
</feature>
<feature type="compositionally biased region" description="Polar residues" evidence="1">
    <location>
        <begin position="20"/>
        <end position="39"/>
    </location>
</feature>
<evidence type="ECO:0000313" key="3">
    <source>
        <dbReference type="Proteomes" id="UP000279833"/>
    </source>
</evidence>
<dbReference type="EMBL" id="UZAK01007431">
    <property type="protein sequence ID" value="VDO92392.1"/>
    <property type="molecule type" value="Genomic_DNA"/>
</dbReference>
<dbReference type="Proteomes" id="UP000279833">
    <property type="component" value="Unassembled WGS sequence"/>
</dbReference>
<dbReference type="WBParaSite" id="SCUD_0000501901-mRNA-1">
    <property type="protein sequence ID" value="SCUD_0000501901-mRNA-1"/>
    <property type="gene ID" value="SCUD_0000501901"/>
</dbReference>
<feature type="compositionally biased region" description="Low complexity" evidence="1">
    <location>
        <begin position="73"/>
        <end position="84"/>
    </location>
</feature>
<evidence type="ECO:0000256" key="1">
    <source>
        <dbReference type="SAM" id="MobiDB-lite"/>
    </source>
</evidence>
<dbReference type="AlphaFoldDB" id="A0A183JQN0"/>
<proteinExistence type="predicted"/>
<evidence type="ECO:0000313" key="4">
    <source>
        <dbReference type="WBParaSite" id="SCUD_0000501901-mRNA-1"/>
    </source>
</evidence>
<organism evidence="4">
    <name type="scientific">Schistosoma curassoni</name>
    <dbReference type="NCBI Taxonomy" id="6186"/>
    <lineage>
        <taxon>Eukaryota</taxon>
        <taxon>Metazoa</taxon>
        <taxon>Spiralia</taxon>
        <taxon>Lophotrochozoa</taxon>
        <taxon>Platyhelminthes</taxon>
        <taxon>Trematoda</taxon>
        <taxon>Digenea</taxon>
        <taxon>Strigeidida</taxon>
        <taxon>Schistosomatoidea</taxon>
        <taxon>Schistosomatidae</taxon>
        <taxon>Schistosoma</taxon>
    </lineage>
</organism>
<keyword evidence="3" id="KW-1185">Reference proteome</keyword>
<reference evidence="2 3" key="2">
    <citation type="submission" date="2018-11" db="EMBL/GenBank/DDBJ databases">
        <authorList>
            <consortium name="Pathogen Informatics"/>
        </authorList>
    </citation>
    <scope>NUCLEOTIDE SEQUENCE [LARGE SCALE GENOMIC DNA]</scope>
    <source>
        <strain evidence="2">Dakar</strain>
        <strain evidence="3">Dakar, Senegal</strain>
    </source>
</reference>
<gene>
    <name evidence="2" type="ORF">SCUD_LOCUS5019</name>
</gene>
<name>A0A183JQN0_9TREM</name>
<protein>
    <submittedName>
        <fullName evidence="2 4">Uncharacterized protein</fullName>
    </submittedName>
</protein>
<accession>A0A183JQN0</accession>
<feature type="region of interest" description="Disordered" evidence="1">
    <location>
        <begin position="73"/>
        <end position="95"/>
    </location>
</feature>